<dbReference type="PANTHER" id="PTHR36509">
    <property type="entry name" value="BLL3101 PROTEIN"/>
    <property type="match status" value="1"/>
</dbReference>
<dbReference type="Pfam" id="PF06742">
    <property type="entry name" value="DUF1214"/>
    <property type="match status" value="1"/>
</dbReference>
<dbReference type="EMBL" id="JAGQAF010000005">
    <property type="protein sequence ID" value="MCE8537888.1"/>
    <property type="molecule type" value="Genomic_DNA"/>
</dbReference>
<evidence type="ECO:0000256" key="1">
    <source>
        <dbReference type="SAM" id="SignalP"/>
    </source>
</evidence>
<dbReference type="InterPro" id="IPR010621">
    <property type="entry name" value="DUF1214"/>
</dbReference>
<dbReference type="InterPro" id="IPR010679">
    <property type="entry name" value="DUF1254"/>
</dbReference>
<dbReference type="PANTHER" id="PTHR36509:SF2">
    <property type="entry name" value="BLL3101 PROTEIN"/>
    <property type="match status" value="1"/>
</dbReference>
<organism evidence="4 5">
    <name type="scientific">Ruegeria pomeroyi</name>
    <dbReference type="NCBI Taxonomy" id="89184"/>
    <lineage>
        <taxon>Bacteria</taxon>
        <taxon>Pseudomonadati</taxon>
        <taxon>Pseudomonadota</taxon>
        <taxon>Alphaproteobacteria</taxon>
        <taxon>Rhodobacterales</taxon>
        <taxon>Roseobacteraceae</taxon>
        <taxon>Ruegeria</taxon>
    </lineage>
</organism>
<name>A0A9Q3WL38_9RHOB</name>
<comment type="caution">
    <text evidence="4">The sequence shown here is derived from an EMBL/GenBank/DDBJ whole genome shotgun (WGS) entry which is preliminary data.</text>
</comment>
<gene>
    <name evidence="4" type="ORF">KBY27_10485</name>
</gene>
<feature type="domain" description="DUF1214" evidence="2">
    <location>
        <begin position="234"/>
        <end position="317"/>
    </location>
</feature>
<dbReference type="SUPFAM" id="SSF160935">
    <property type="entry name" value="VPA0735-like"/>
    <property type="match status" value="1"/>
</dbReference>
<dbReference type="InterPro" id="IPR037049">
    <property type="entry name" value="DUF1214_C_sf"/>
</dbReference>
<dbReference type="Gene3D" id="2.60.40.1610">
    <property type="entry name" value="Domain of unknown function DUF1254"/>
    <property type="match status" value="1"/>
</dbReference>
<dbReference type="Gene3D" id="2.60.120.600">
    <property type="entry name" value="Domain of unknown function DUF1214, C-terminal domain"/>
    <property type="match status" value="1"/>
</dbReference>
<evidence type="ECO:0000259" key="3">
    <source>
        <dbReference type="Pfam" id="PF06863"/>
    </source>
</evidence>
<feature type="signal peptide" evidence="1">
    <location>
        <begin position="1"/>
        <end position="18"/>
    </location>
</feature>
<evidence type="ECO:0000259" key="2">
    <source>
        <dbReference type="Pfam" id="PF06742"/>
    </source>
</evidence>
<protein>
    <submittedName>
        <fullName evidence="4">DUF1254 domain-containing protein</fullName>
    </submittedName>
</protein>
<proteinExistence type="predicted"/>
<dbReference type="AlphaFoldDB" id="A0A9Q3WL38"/>
<dbReference type="InterPro" id="IPR037050">
    <property type="entry name" value="DUF1254_sf"/>
</dbReference>
<sequence length="334" mass="36164">MKPILLSVALLAPTLGFAEKVDVTVANLVRAESDHMIRANMAAFGFGVAELFHLRQPTTTDNQPVIRMNQDTLYSAIVLDLSQPVQITLPEIGDRYQSMLVVSQDHYMLSYAKPGTYELTSDNVGTDFAFVAFRTFVDVTDPEDIAATHAAQDAIQVSGGGSGPFVAPDWDTDQLDMARKAMNDLSSLGFDATRAFGTRDEVDPIDYFVGAIAAWGGLPPNAAIYIIDAVAANDGTTPHSVTLQEVPVDAFWSITVYNAEGYLEANDLSVNSYNNYTAQPDANGAIEINFGGCDDGRPNCLPITPGWNFTTRLYEPHDALLDGSWAFPDVVPVN</sequence>
<dbReference type="RefSeq" id="WP_234219750.1">
    <property type="nucleotide sequence ID" value="NZ_JAGQAF010000005.1"/>
</dbReference>
<keyword evidence="1" id="KW-0732">Signal</keyword>
<evidence type="ECO:0000313" key="5">
    <source>
        <dbReference type="Proteomes" id="UP000813672"/>
    </source>
</evidence>
<dbReference type="Proteomes" id="UP000813672">
    <property type="component" value="Unassembled WGS sequence"/>
</dbReference>
<feature type="domain" description="DUF1254" evidence="3">
    <location>
        <begin position="50"/>
        <end position="157"/>
    </location>
</feature>
<reference evidence="4" key="1">
    <citation type="journal article" date="2021" name="Environ. Microbiol.">
        <title>Cryptic niche differentiation of novel sediment ecotypes of Rugeria pomeroyi correlates with nitrate respiration.</title>
        <authorList>
            <person name="Lin X."/>
            <person name="McNichol J."/>
            <person name="Chu X."/>
            <person name="Qian Y."/>
            <person name="Luo H."/>
        </authorList>
    </citation>
    <scope>NUCLEOTIDE SEQUENCE</scope>
    <source>
        <strain evidence="4">SZCCDBB064</strain>
    </source>
</reference>
<evidence type="ECO:0000313" key="4">
    <source>
        <dbReference type="EMBL" id="MCE8537888.1"/>
    </source>
</evidence>
<feature type="chain" id="PRO_5040430250" evidence="1">
    <location>
        <begin position="19"/>
        <end position="334"/>
    </location>
</feature>
<accession>A0A9Q3WL38</accession>
<dbReference type="Pfam" id="PF06863">
    <property type="entry name" value="DUF1254"/>
    <property type="match status" value="1"/>
</dbReference>